<gene>
    <name evidence="8" type="primary">CK046</name>
</gene>
<dbReference type="EMBL" id="BT077218">
    <property type="protein sequence ID" value="ACO11642.1"/>
    <property type="molecule type" value="mRNA"/>
</dbReference>
<dbReference type="SMART" id="SM00980">
    <property type="entry name" value="THAP"/>
    <property type="match status" value="1"/>
</dbReference>
<dbReference type="InterPro" id="IPR038441">
    <property type="entry name" value="THAP_Znf_sf"/>
</dbReference>
<dbReference type="PANTHER" id="PTHR46536:SF3">
    <property type="entry name" value="ARF7 EFFECTOR PROTEIN C-TERMINAL DOMAIN-CONTAINING PROTEIN"/>
    <property type="match status" value="1"/>
</dbReference>
<dbReference type="GO" id="GO:0008270">
    <property type="term" value="F:zinc ion binding"/>
    <property type="evidence" value="ECO:0007669"/>
    <property type="project" value="UniProtKB-KW"/>
</dbReference>
<reference evidence="8" key="1">
    <citation type="submission" date="2009-03" db="EMBL/GenBank/DDBJ databases">
        <title>Caligus rogercresseyi ESTs and full-length cDNAs.</title>
        <authorList>
            <person name="Yasuike M."/>
            <person name="von Schalburg K."/>
            <person name="Cooper G."/>
            <person name="Leong J."/>
            <person name="Jones S.R.M."/>
            <person name="Koop B.F."/>
        </authorList>
    </citation>
    <scope>NUCLEOTIDE SEQUENCE</scope>
    <source>
        <tissue evidence="8">Whole tissue</tissue>
    </source>
</reference>
<feature type="region of interest" description="Disordered" evidence="6">
    <location>
        <begin position="120"/>
        <end position="171"/>
    </location>
</feature>
<accession>C1BRI9</accession>
<evidence type="ECO:0000313" key="8">
    <source>
        <dbReference type="EMBL" id="ACO11642.1"/>
    </source>
</evidence>
<organism evidence="8">
    <name type="scientific">Caligus rogercresseyi</name>
    <name type="common">Sea louse</name>
    <dbReference type="NCBI Taxonomy" id="217165"/>
    <lineage>
        <taxon>Eukaryota</taxon>
        <taxon>Metazoa</taxon>
        <taxon>Ecdysozoa</taxon>
        <taxon>Arthropoda</taxon>
        <taxon>Crustacea</taxon>
        <taxon>Multicrustacea</taxon>
        <taxon>Hexanauplia</taxon>
        <taxon>Copepoda</taxon>
        <taxon>Siphonostomatoida</taxon>
        <taxon>Caligidae</taxon>
        <taxon>Caligus</taxon>
    </lineage>
</organism>
<keyword evidence="3" id="KW-0862">Zinc</keyword>
<dbReference type="Pfam" id="PF14949">
    <property type="entry name" value="ARF7EP_C"/>
    <property type="match status" value="1"/>
</dbReference>
<keyword evidence="4 5" id="KW-0238">DNA-binding</keyword>
<evidence type="ECO:0000256" key="3">
    <source>
        <dbReference type="ARBA" id="ARBA00022833"/>
    </source>
</evidence>
<dbReference type="InterPro" id="IPR006612">
    <property type="entry name" value="THAP_Znf"/>
</dbReference>
<dbReference type="AlphaFoldDB" id="C1BRI9"/>
<name>C1BRI9_CALRO</name>
<keyword evidence="1" id="KW-0479">Metal-binding</keyword>
<evidence type="ECO:0000256" key="2">
    <source>
        <dbReference type="ARBA" id="ARBA00022771"/>
    </source>
</evidence>
<dbReference type="InterPro" id="IPR029264">
    <property type="entry name" value="ARF7EP_C"/>
</dbReference>
<dbReference type="SMART" id="SM00692">
    <property type="entry name" value="DM3"/>
    <property type="match status" value="1"/>
</dbReference>
<dbReference type="SUPFAM" id="SSF57716">
    <property type="entry name" value="Glucocorticoid receptor-like (DNA-binding domain)"/>
    <property type="match status" value="1"/>
</dbReference>
<feature type="compositionally biased region" description="Low complexity" evidence="6">
    <location>
        <begin position="120"/>
        <end position="135"/>
    </location>
</feature>
<evidence type="ECO:0000256" key="1">
    <source>
        <dbReference type="ARBA" id="ARBA00022723"/>
    </source>
</evidence>
<dbReference type="PANTHER" id="PTHR46536">
    <property type="entry name" value="ARL14 EFFECTOR PROTEIN"/>
    <property type="match status" value="1"/>
</dbReference>
<evidence type="ECO:0000259" key="7">
    <source>
        <dbReference type="PROSITE" id="PS50950"/>
    </source>
</evidence>
<proteinExistence type="evidence at transcript level"/>
<feature type="domain" description="THAP-type" evidence="7">
    <location>
        <begin position="1"/>
        <end position="84"/>
    </location>
</feature>
<evidence type="ECO:0000256" key="6">
    <source>
        <dbReference type="SAM" id="MobiDB-lite"/>
    </source>
</evidence>
<dbReference type="GO" id="GO:0003677">
    <property type="term" value="F:DNA binding"/>
    <property type="evidence" value="ECO:0007669"/>
    <property type="project" value="UniProtKB-UniRule"/>
</dbReference>
<protein>
    <submittedName>
        <fullName evidence="8">C11orf46 homolog</fullName>
    </submittedName>
</protein>
<evidence type="ECO:0000256" key="5">
    <source>
        <dbReference type="PROSITE-ProRule" id="PRU00309"/>
    </source>
</evidence>
<dbReference type="PROSITE" id="PS50950">
    <property type="entry name" value="ZF_THAP"/>
    <property type="match status" value="1"/>
</dbReference>
<dbReference type="Gene3D" id="6.20.210.20">
    <property type="entry name" value="THAP domain"/>
    <property type="match status" value="1"/>
</dbReference>
<keyword evidence="2 5" id="KW-0863">Zinc-finger</keyword>
<sequence length="257" mass="29023">MGRCVVPGCHPGSCVSFHRFPKEPVLREKWIRFSRRGPGFNAESGRVCGAHFTDSDFEKSTDREHLGPTFNKRRLKRESVPSIWTPLPEFNSVESGHFLSGLGAPTSEIEEIFEDFDLDNASSNGSSSNSSATLRRSTRTRYNPREDELNPILVEGNSNDGSSSRGRRNLTRKSYFPATKKGTVYDDKGIFIQNGLDICDCFDQECPGCHFPCDKCKSHKCGHECRVNRRWAFETKEIDGVRGSLIRNMFSQKKVCI</sequence>
<evidence type="ECO:0000256" key="4">
    <source>
        <dbReference type="ARBA" id="ARBA00023125"/>
    </source>
</evidence>
<dbReference type="Pfam" id="PF05485">
    <property type="entry name" value="THAP"/>
    <property type="match status" value="1"/>
</dbReference>